<dbReference type="AlphaFoldDB" id="F4PIP8"/>
<dbReference type="EMBL" id="GL883006">
    <property type="protein sequence ID" value="EGG24627.1"/>
    <property type="molecule type" value="Genomic_DNA"/>
</dbReference>
<accession>F4PIP8</accession>
<evidence type="ECO:0000313" key="1">
    <source>
        <dbReference type="EMBL" id="EGG24627.1"/>
    </source>
</evidence>
<evidence type="ECO:0008006" key="3">
    <source>
        <dbReference type="Google" id="ProtNLM"/>
    </source>
</evidence>
<proteinExistence type="predicted"/>
<dbReference type="Proteomes" id="UP000007797">
    <property type="component" value="Unassembled WGS sequence"/>
</dbReference>
<organism evidence="1 2">
    <name type="scientific">Cavenderia fasciculata</name>
    <name type="common">Slime mold</name>
    <name type="synonym">Dictyostelium fasciculatum</name>
    <dbReference type="NCBI Taxonomy" id="261658"/>
    <lineage>
        <taxon>Eukaryota</taxon>
        <taxon>Amoebozoa</taxon>
        <taxon>Evosea</taxon>
        <taxon>Eumycetozoa</taxon>
        <taxon>Dictyostelia</taxon>
        <taxon>Acytosteliales</taxon>
        <taxon>Cavenderiaceae</taxon>
        <taxon>Cavenderia</taxon>
    </lineage>
</organism>
<reference evidence="2" key="1">
    <citation type="journal article" date="2011" name="Genome Res.">
        <title>Phylogeny-wide analysis of social amoeba genomes highlights ancient origins for complex intercellular communication.</title>
        <authorList>
            <person name="Heidel A.J."/>
            <person name="Lawal H.M."/>
            <person name="Felder M."/>
            <person name="Schilde C."/>
            <person name="Helps N.R."/>
            <person name="Tunggal B."/>
            <person name="Rivero F."/>
            <person name="John U."/>
            <person name="Schleicher M."/>
            <person name="Eichinger L."/>
            <person name="Platzer M."/>
            <person name="Noegel A.A."/>
            <person name="Schaap P."/>
            <person name="Gloeckner G."/>
        </authorList>
    </citation>
    <scope>NUCLEOTIDE SEQUENCE [LARGE SCALE GENOMIC DNA]</scope>
    <source>
        <strain evidence="2">SH3</strain>
    </source>
</reference>
<sequence length="687" mass="79324">MFTVKILKSVQLNNRRQQLKSYRLGAIITLEWILKNGYEGLLKMIFDRDEFEQRLHVSNDAIRLFFTEMKDRQLLLSIYNQNTLYFCTDRTIEWACQRGDLEIVKMLLKQTEPIKLNIGDALPCSSIELVTFLLDDHGVPASKIQCHSDSLEMINFVMEKGLSISINLDPLFGKQELFDRVTSRHPTLNVNASQTLSLITAEIQNAIENSSSGLECSEYLAKSTIPFKTIYESAKRVMGTDNYSIKTLEVLKHMDNENDPFYYPFAITSSWSTKMDIALTILQYVVKTDHHILQYICKDPIQLGFMYAGTTIAPQTIEQANHFMQLCNIQTIDKVEVFDYVLENMDSDSQNMAQIFSTAVATCNFDLVHHMTNKFKDESRHEWTFEEFKGTLQQFKDMVKLLDGTGFYATSFTPDSMKTMPLHPTELLTDYVLKCFYQMEDFEDAISASLFSQDDYLILKLLEHQQKIEKEEFQLRLDLVIKFDLADHLGRYGDYIIESLLNGEIHQKYGNYFRLGDCLEAMIETTCIYSNMNLYRFLLEKQLVLGNVDIKSIAQTITQHGNVECIKILLTLFDIDRNTLALMQQKAATRQKRANLVFLIEQTELDLNGITRITQNSTIKQCNYLLNYSEIEDGNLTESKIFSIILRKSSLDIIDFIFKKMGRFSTPLLTKPELCTTDSTTKTFSLK</sequence>
<keyword evidence="2" id="KW-1185">Reference proteome</keyword>
<evidence type="ECO:0000313" key="2">
    <source>
        <dbReference type="Proteomes" id="UP000007797"/>
    </source>
</evidence>
<dbReference type="KEGG" id="dfa:DFA_02871"/>
<dbReference type="STRING" id="1054147.F4PIP8"/>
<dbReference type="RefSeq" id="XP_004362478.1">
    <property type="nucleotide sequence ID" value="XM_004362421.1"/>
</dbReference>
<gene>
    <name evidence="1" type="ORF">DFA_02871</name>
</gene>
<dbReference type="GeneID" id="14876954"/>
<protein>
    <recommendedName>
        <fullName evidence="3">Ankyrin repeat-containing protein</fullName>
    </recommendedName>
</protein>
<name>F4PIP8_CACFS</name>